<dbReference type="Proteomes" id="UP001500731">
    <property type="component" value="Unassembled WGS sequence"/>
</dbReference>
<evidence type="ECO:0000313" key="3">
    <source>
        <dbReference type="Proteomes" id="UP001500731"/>
    </source>
</evidence>
<reference evidence="3" key="1">
    <citation type="journal article" date="2019" name="Int. J. Syst. Evol. Microbiol.">
        <title>The Global Catalogue of Microorganisms (GCM) 10K type strain sequencing project: providing services to taxonomists for standard genome sequencing and annotation.</title>
        <authorList>
            <consortium name="The Broad Institute Genomics Platform"/>
            <consortium name="The Broad Institute Genome Sequencing Center for Infectious Disease"/>
            <person name="Wu L."/>
            <person name="Ma J."/>
        </authorList>
    </citation>
    <scope>NUCLEOTIDE SEQUENCE [LARGE SCALE GENOMIC DNA]</scope>
    <source>
        <strain evidence="3">JCM 17839</strain>
    </source>
</reference>
<keyword evidence="1" id="KW-0472">Membrane</keyword>
<comment type="caution">
    <text evidence="2">The sequence shown here is derived from an EMBL/GenBank/DDBJ whole genome shotgun (WGS) entry which is preliminary data.</text>
</comment>
<feature type="transmembrane region" description="Helical" evidence="1">
    <location>
        <begin position="100"/>
        <end position="123"/>
    </location>
</feature>
<keyword evidence="1" id="KW-0812">Transmembrane</keyword>
<keyword evidence="1" id="KW-1133">Transmembrane helix</keyword>
<feature type="transmembrane region" description="Helical" evidence="1">
    <location>
        <begin position="57"/>
        <end position="80"/>
    </location>
</feature>
<dbReference type="EMBL" id="BAABGP010000037">
    <property type="protein sequence ID" value="GAA4492373.1"/>
    <property type="molecule type" value="Genomic_DNA"/>
</dbReference>
<evidence type="ECO:0000256" key="1">
    <source>
        <dbReference type="SAM" id="Phobius"/>
    </source>
</evidence>
<protein>
    <submittedName>
        <fullName evidence="2">Uncharacterized protein</fullName>
    </submittedName>
</protein>
<organism evidence="2 3">
    <name type="scientific">Microbacterium panaciterrae</name>
    <dbReference type="NCBI Taxonomy" id="985759"/>
    <lineage>
        <taxon>Bacteria</taxon>
        <taxon>Bacillati</taxon>
        <taxon>Actinomycetota</taxon>
        <taxon>Actinomycetes</taxon>
        <taxon>Micrococcales</taxon>
        <taxon>Microbacteriaceae</taxon>
        <taxon>Microbacterium</taxon>
    </lineage>
</organism>
<keyword evidence="3" id="KW-1185">Reference proteome</keyword>
<gene>
    <name evidence="2" type="ORF">GCM10023171_37390</name>
</gene>
<sequence>MFLDAYFRVVSSARARFDACWVVNPAPSPAARDAIEQLLALNEVEKTLMRRTAPLRWLRNLSAVVGWASFGIELLGALPVMVQVILGMRVAADPEPFGSWLTWVLVISMAVGGILWAGLRVVYRPLERKGKVVAILRRPELGALRRVPCLGEFIVAAGVSDQAAWDAAALLEEYARLAGDAQRLRGSIAPEDDHHYTSDEIRRHAELSERHGDVKRRQADLARRIADLLQGQTLGDAADELQRYFDTTPLPAVPTVSSEAEATRVHALVQSVFGTDATCLVEWRRPRHPDQRLGVDRIQVGYRMHPRLASASYRDRVASDVVSRLEGDWIVLWDVARDGVVFEREPALRGDLSSGRFAGDPL</sequence>
<evidence type="ECO:0000313" key="2">
    <source>
        <dbReference type="EMBL" id="GAA4492373.1"/>
    </source>
</evidence>
<accession>A0ABP8PW40</accession>
<proteinExistence type="predicted"/>
<name>A0ABP8PW40_9MICO</name>